<gene>
    <name evidence="2" type="ORF">CWI32_06060</name>
</gene>
<evidence type="ECO:0000256" key="1">
    <source>
        <dbReference type="SAM" id="Phobius"/>
    </source>
</evidence>
<proteinExistence type="predicted"/>
<dbReference type="AlphaFoldDB" id="A0A2H9YTJ1"/>
<dbReference type="Proteomes" id="UP000243446">
    <property type="component" value="Unassembled WGS sequence"/>
</dbReference>
<keyword evidence="1" id="KW-0812">Transmembrane</keyword>
<evidence type="ECO:0000313" key="3">
    <source>
        <dbReference type="Proteomes" id="UP000243446"/>
    </source>
</evidence>
<feature type="transmembrane region" description="Helical" evidence="1">
    <location>
        <begin position="36"/>
        <end position="69"/>
    </location>
</feature>
<reference evidence="2 3" key="1">
    <citation type="submission" date="2017-11" db="EMBL/GenBank/DDBJ databases">
        <title>Revising the taxonomy of the Acinetobacter lwoffii group: the description of Acinetobacter pseudolwoffii sp. nov. and emended description of Acinetobacter lwoffii.</title>
        <authorList>
            <person name="Nemec A."/>
            <person name="Radolfova-Krizova L."/>
        </authorList>
    </citation>
    <scope>NUCLEOTIDE SEQUENCE [LARGE SCALE GENOMIC DNA]</scope>
    <source>
        <strain evidence="2 3">ANC 5044</strain>
    </source>
</reference>
<comment type="caution">
    <text evidence="2">The sequence shown here is derived from an EMBL/GenBank/DDBJ whole genome shotgun (WGS) entry which is preliminary data.</text>
</comment>
<evidence type="ECO:0000313" key="2">
    <source>
        <dbReference type="EMBL" id="PJO75933.1"/>
    </source>
</evidence>
<keyword evidence="1" id="KW-1133">Transmembrane helix</keyword>
<sequence>MDDRFIHAFYYALGGLILGVAIAINWSYFIDMHTSSVLIISTAILSCAILGFHFPNCIARIFSIFWNLFR</sequence>
<feature type="transmembrane region" description="Helical" evidence="1">
    <location>
        <begin position="9"/>
        <end position="30"/>
    </location>
</feature>
<keyword evidence="1" id="KW-0472">Membrane</keyword>
<dbReference type="EMBL" id="PHRG01000002">
    <property type="protein sequence ID" value="PJO75933.1"/>
    <property type="molecule type" value="Genomic_DNA"/>
</dbReference>
<organism evidence="2 3">
    <name type="scientific">Acinetobacter pseudolwoffii</name>
    <dbReference type="NCBI Taxonomy" id="2053287"/>
    <lineage>
        <taxon>Bacteria</taxon>
        <taxon>Pseudomonadati</taxon>
        <taxon>Pseudomonadota</taxon>
        <taxon>Gammaproteobacteria</taxon>
        <taxon>Moraxellales</taxon>
        <taxon>Moraxellaceae</taxon>
        <taxon>Acinetobacter</taxon>
    </lineage>
</organism>
<accession>A0A2H9YTJ1</accession>
<name>A0A2H9YTJ1_9GAMM</name>
<protein>
    <submittedName>
        <fullName evidence="2">Uncharacterized protein</fullName>
    </submittedName>
</protein>